<sequence length="985" mass="110845">MFSESVVRTVTEADIGLRVLRPPSLEPAEPAVPIIDIVAIHGIGAHPDDTWCKKVGSDGAEAKYVNWLKDDHMLPSIAPNARVLRYGYESQWFGNDAIRQKASDVAKRFLIALRRERKDCQNRPLIFIAHCFGGLVILKALLEALYHKDEWPGVFDSTTGLIFFGTPFRGAGGMKLSELLEAARREYEEDQIQTEALQILEPGNEFLQGLVDDFGKTRSKENKALVTCFYELKSSNVGAIVGKQNRTRFVVNESSGCLDLSDLTEKYSLSRTHFNMNKFGSPDEEDFLTVRDVIEKIVEMSPKLVLARSQPSPPFFVPFTKNSNFVGRKSYIKELDHRISSNPSARIAIFGLGGVGKTQIVLHYAYQRKQKSPCAVFWVSAVDTATFEKAYLEIAQLLAIPGIRDNGADIKALVRQKLSTESYGKWLLIIDNADNADILLKAPDTASSVTTLLDYLPSSSVGSIIFTTRTRKAAQDYSPGDALEVKQMEMEEATQLFEQSLLQKHIVETEATTVIQLLDYLAFLPLAITQAAAYINKNNTSVAEYLSLYDEREEDIIKVLSKDFEHHGRYHGMKNPVATTWLISFEQISRQDELAAQYLSFMSAILPDDIPKSLLPQGESKDSEIEAIGTLTAYSFISRRGKEETFDMHRLVHLATRSWLERKSELSFWEERALDRLQMLIPAGGHVDYQIWTKYLPHGENMANKHKVSNRNNTLSIQLLDAIGRCYYSLGQYSRAERIHRQALALREKEFGLEDSQTLTSINEVSLALSFQGKYAESEAMYRETLALRETVLGKEHPDTLTSMNNLGGALNGQGKYTEAEAMHRETLALRETAMHRETLALRETVLGKEHPDTLMSMNNLGGALSGQGKHAEAEAMHRETLALSETVLGKEHPDTLTGMYNLEWTLHMQGNEIEAQDIHNQIRVREGQQLLNQPRCRTSSSSNILINQPGTKQPEPGPIPRADLDSCYRVKRQPARRTCNWCFR</sequence>
<dbReference type="OrthoDB" id="5427984at2759"/>
<dbReference type="SUPFAM" id="SSF48452">
    <property type="entry name" value="TPR-like"/>
    <property type="match status" value="2"/>
</dbReference>
<dbReference type="Pfam" id="PF13424">
    <property type="entry name" value="TPR_12"/>
    <property type="match status" value="1"/>
</dbReference>
<dbReference type="SUPFAM" id="SSF53474">
    <property type="entry name" value="alpha/beta-Hydrolases"/>
    <property type="match status" value="1"/>
</dbReference>
<accession>A0A3D8QFW5</accession>
<feature type="compositionally biased region" description="Polar residues" evidence="2">
    <location>
        <begin position="931"/>
        <end position="952"/>
    </location>
</feature>
<reference evidence="4 5" key="1">
    <citation type="journal article" date="2018" name="IMA Fungus">
        <title>IMA Genome-F 9: Draft genome sequence of Annulohypoxylon stygium, Aspergillus mulundensis, Berkeleyomyces basicola (syn. Thielaviopsis basicola), Ceratocystis smalleyi, two Cercospora beticola strains, Coleophoma cylindrospora, Fusarium fracticaudum, Phialophora cf. hyalina, and Morchella septimelata.</title>
        <authorList>
            <person name="Wingfield B.D."/>
            <person name="Bills G.F."/>
            <person name="Dong Y."/>
            <person name="Huang W."/>
            <person name="Nel W.J."/>
            <person name="Swalarsk-Parry B.S."/>
            <person name="Vaghefi N."/>
            <person name="Wilken P.M."/>
            <person name="An Z."/>
            <person name="de Beer Z.W."/>
            <person name="De Vos L."/>
            <person name="Chen L."/>
            <person name="Duong T.A."/>
            <person name="Gao Y."/>
            <person name="Hammerbacher A."/>
            <person name="Kikkert J.R."/>
            <person name="Li Y."/>
            <person name="Li H."/>
            <person name="Li K."/>
            <person name="Li Q."/>
            <person name="Liu X."/>
            <person name="Ma X."/>
            <person name="Naidoo K."/>
            <person name="Pethybridge S.J."/>
            <person name="Sun J."/>
            <person name="Steenkamp E.T."/>
            <person name="van der Nest M.A."/>
            <person name="van Wyk S."/>
            <person name="Wingfield M.J."/>
            <person name="Xiong C."/>
            <person name="Yue Q."/>
            <person name="Zhang X."/>
        </authorList>
    </citation>
    <scope>NUCLEOTIDE SEQUENCE [LARGE SCALE GENOMIC DNA]</scope>
    <source>
        <strain evidence="4 5">BP6252</strain>
    </source>
</reference>
<dbReference type="InterPro" id="IPR011990">
    <property type="entry name" value="TPR-like_helical_dom_sf"/>
</dbReference>
<dbReference type="InterPro" id="IPR029058">
    <property type="entry name" value="AB_hydrolase_fold"/>
</dbReference>
<organism evidence="4 5">
    <name type="scientific">Coleophoma cylindrospora</name>
    <dbReference type="NCBI Taxonomy" id="1849047"/>
    <lineage>
        <taxon>Eukaryota</taxon>
        <taxon>Fungi</taxon>
        <taxon>Dikarya</taxon>
        <taxon>Ascomycota</taxon>
        <taxon>Pezizomycotina</taxon>
        <taxon>Leotiomycetes</taxon>
        <taxon>Helotiales</taxon>
        <taxon>Dermateaceae</taxon>
        <taxon>Coleophoma</taxon>
    </lineage>
</organism>
<dbReference type="Proteomes" id="UP000256645">
    <property type="component" value="Unassembled WGS sequence"/>
</dbReference>
<dbReference type="Pfam" id="PF00931">
    <property type="entry name" value="NB-ARC"/>
    <property type="match status" value="1"/>
</dbReference>
<evidence type="ECO:0000313" key="4">
    <source>
        <dbReference type="EMBL" id="RDW60746.1"/>
    </source>
</evidence>
<dbReference type="SMART" id="SM00028">
    <property type="entry name" value="TPR"/>
    <property type="match status" value="4"/>
</dbReference>
<dbReference type="InterPro" id="IPR053137">
    <property type="entry name" value="NLR-like"/>
</dbReference>
<comment type="caution">
    <text evidence="4">The sequence shown here is derived from an EMBL/GenBank/DDBJ whole genome shotgun (WGS) entry which is preliminary data.</text>
</comment>
<gene>
    <name evidence="4" type="ORF">BP6252_12129</name>
</gene>
<dbReference type="Gene3D" id="3.40.50.1820">
    <property type="entry name" value="alpha/beta hydrolase"/>
    <property type="match status" value="1"/>
</dbReference>
<feature type="region of interest" description="Disordered" evidence="2">
    <location>
        <begin position="857"/>
        <end position="876"/>
    </location>
</feature>
<dbReference type="AlphaFoldDB" id="A0A3D8QFW5"/>
<dbReference type="GO" id="GO:0043531">
    <property type="term" value="F:ADP binding"/>
    <property type="evidence" value="ECO:0007669"/>
    <property type="project" value="InterPro"/>
</dbReference>
<dbReference type="SUPFAM" id="SSF52540">
    <property type="entry name" value="P-loop containing nucleoside triphosphate hydrolases"/>
    <property type="match status" value="1"/>
</dbReference>
<evidence type="ECO:0000259" key="3">
    <source>
        <dbReference type="Pfam" id="PF00931"/>
    </source>
</evidence>
<dbReference type="InterPro" id="IPR019734">
    <property type="entry name" value="TPR_rpt"/>
</dbReference>
<name>A0A3D8QFW5_9HELO</name>
<dbReference type="PROSITE" id="PS50005">
    <property type="entry name" value="TPR"/>
    <property type="match status" value="1"/>
</dbReference>
<dbReference type="Gene3D" id="1.25.40.10">
    <property type="entry name" value="Tetratricopeptide repeat domain"/>
    <property type="match status" value="1"/>
</dbReference>
<dbReference type="PANTHER" id="PTHR46082:SF6">
    <property type="entry name" value="AAA+ ATPASE DOMAIN-CONTAINING PROTEIN-RELATED"/>
    <property type="match status" value="1"/>
</dbReference>
<dbReference type="InterPro" id="IPR027417">
    <property type="entry name" value="P-loop_NTPase"/>
</dbReference>
<evidence type="ECO:0000256" key="2">
    <source>
        <dbReference type="SAM" id="MobiDB-lite"/>
    </source>
</evidence>
<dbReference type="STRING" id="1849047.A0A3D8QFW5"/>
<evidence type="ECO:0000313" key="5">
    <source>
        <dbReference type="Proteomes" id="UP000256645"/>
    </source>
</evidence>
<dbReference type="PANTHER" id="PTHR46082">
    <property type="entry name" value="ATP/GTP-BINDING PROTEIN-RELATED"/>
    <property type="match status" value="1"/>
</dbReference>
<evidence type="ECO:0000256" key="1">
    <source>
        <dbReference type="PROSITE-ProRule" id="PRU00339"/>
    </source>
</evidence>
<keyword evidence="1" id="KW-0802">TPR repeat</keyword>
<dbReference type="Gene3D" id="3.40.50.300">
    <property type="entry name" value="P-loop containing nucleotide triphosphate hydrolases"/>
    <property type="match status" value="1"/>
</dbReference>
<dbReference type="InterPro" id="IPR002182">
    <property type="entry name" value="NB-ARC"/>
</dbReference>
<protein>
    <recommendedName>
        <fullName evidence="3">NB-ARC domain-containing protein</fullName>
    </recommendedName>
</protein>
<feature type="region of interest" description="Disordered" evidence="2">
    <location>
        <begin position="931"/>
        <end position="964"/>
    </location>
</feature>
<proteinExistence type="predicted"/>
<dbReference type="EMBL" id="PDLM01000015">
    <property type="protein sequence ID" value="RDW60746.1"/>
    <property type="molecule type" value="Genomic_DNA"/>
</dbReference>
<feature type="domain" description="NB-ARC" evidence="3">
    <location>
        <begin position="335"/>
        <end position="504"/>
    </location>
</feature>
<feature type="repeat" description="TPR" evidence="1">
    <location>
        <begin position="717"/>
        <end position="750"/>
    </location>
</feature>
<keyword evidence="5" id="KW-1185">Reference proteome</keyword>
<dbReference type="Pfam" id="PF13374">
    <property type="entry name" value="TPR_10"/>
    <property type="match status" value="3"/>
</dbReference>